<proteinExistence type="predicted"/>
<dbReference type="Proteomes" id="UP001210678">
    <property type="component" value="Unassembled WGS sequence"/>
</dbReference>
<sequence>MKLFKYLIYGFIAIIVVCLIVLIIQPEQSHALRPESEQTKPIVTSSNASLISEPSETIVVPELIQPNEVKAALSPDQVKELPAFIHALPKEPAEVDSNGNGLRDDIEVFIGYKFPYHPKKRAVYVQMVTIVDKIAKERGRGRISKQYSIFQEEKNAIQCWYDSGFKEEELIQFKALILNNSYRQESYQATVDVRKDLDQEIIDSLEVAEKPCDLMAKEYQIALQDWKPE</sequence>
<keyword evidence="1" id="KW-0812">Transmembrane</keyword>
<protein>
    <submittedName>
        <fullName evidence="2">Uncharacterized protein</fullName>
    </submittedName>
</protein>
<keyword evidence="3" id="KW-1185">Reference proteome</keyword>
<dbReference type="EMBL" id="JAQLOI010000001">
    <property type="protein sequence ID" value="MDB1123684.1"/>
    <property type="molecule type" value="Genomic_DNA"/>
</dbReference>
<gene>
    <name evidence="2" type="ORF">PGX00_08440</name>
</gene>
<name>A0ABT4YQ52_9VIBR</name>
<evidence type="ECO:0000313" key="3">
    <source>
        <dbReference type="Proteomes" id="UP001210678"/>
    </source>
</evidence>
<feature type="transmembrane region" description="Helical" evidence="1">
    <location>
        <begin position="6"/>
        <end position="24"/>
    </location>
</feature>
<keyword evidence="1" id="KW-0472">Membrane</keyword>
<accession>A0ABT4YQ52</accession>
<dbReference type="RefSeq" id="WP_272135244.1">
    <property type="nucleotide sequence ID" value="NZ_JAQLOI010000001.1"/>
</dbReference>
<evidence type="ECO:0000313" key="2">
    <source>
        <dbReference type="EMBL" id="MDB1123684.1"/>
    </source>
</evidence>
<evidence type="ECO:0000256" key="1">
    <source>
        <dbReference type="SAM" id="Phobius"/>
    </source>
</evidence>
<reference evidence="2 3" key="1">
    <citation type="submission" date="2023-01" db="EMBL/GenBank/DDBJ databases">
        <title>Vibrio sp. KJ40-1 sp.nov, isolated from marine algae.</title>
        <authorList>
            <person name="Butt M."/>
            <person name="Kim J.M.J."/>
            <person name="Jeon C.O.C."/>
        </authorList>
    </citation>
    <scope>NUCLEOTIDE SEQUENCE [LARGE SCALE GENOMIC DNA]</scope>
    <source>
        <strain evidence="2 3">KJ40-1</strain>
    </source>
</reference>
<organism evidence="2 3">
    <name type="scientific">Vibrio algarum</name>
    <dbReference type="NCBI Taxonomy" id="3020714"/>
    <lineage>
        <taxon>Bacteria</taxon>
        <taxon>Pseudomonadati</taxon>
        <taxon>Pseudomonadota</taxon>
        <taxon>Gammaproteobacteria</taxon>
        <taxon>Vibrionales</taxon>
        <taxon>Vibrionaceae</taxon>
        <taxon>Vibrio</taxon>
    </lineage>
</organism>
<keyword evidence="1" id="KW-1133">Transmembrane helix</keyword>
<comment type="caution">
    <text evidence="2">The sequence shown here is derived from an EMBL/GenBank/DDBJ whole genome shotgun (WGS) entry which is preliminary data.</text>
</comment>